<evidence type="ECO:0000256" key="1">
    <source>
        <dbReference type="ARBA" id="ARBA00010641"/>
    </source>
</evidence>
<feature type="domain" description="RNA polymerase sigma-70 region 2" evidence="5">
    <location>
        <begin position="49"/>
        <end position="109"/>
    </location>
</feature>
<dbReference type="NCBIfam" id="TIGR02937">
    <property type="entry name" value="sigma70-ECF"/>
    <property type="match status" value="1"/>
</dbReference>
<dbReference type="InterPro" id="IPR007627">
    <property type="entry name" value="RNA_pol_sigma70_r2"/>
</dbReference>
<evidence type="ECO:0000313" key="8">
    <source>
        <dbReference type="Proteomes" id="UP000184498"/>
    </source>
</evidence>
<organism evidence="7 8">
    <name type="scientific">Epilithonimonas mollis</name>
    <dbReference type="NCBI Taxonomy" id="216903"/>
    <lineage>
        <taxon>Bacteria</taxon>
        <taxon>Pseudomonadati</taxon>
        <taxon>Bacteroidota</taxon>
        <taxon>Flavobacteriia</taxon>
        <taxon>Flavobacteriales</taxon>
        <taxon>Weeksellaceae</taxon>
        <taxon>Chryseobacterium group</taxon>
        <taxon>Epilithonimonas</taxon>
    </lineage>
</organism>
<dbReference type="InterPro" id="IPR039425">
    <property type="entry name" value="RNA_pol_sigma-70-like"/>
</dbReference>
<proteinExistence type="inferred from homology"/>
<dbReference type="PANTHER" id="PTHR43133:SF51">
    <property type="entry name" value="RNA POLYMERASE SIGMA FACTOR"/>
    <property type="match status" value="1"/>
</dbReference>
<evidence type="ECO:0000256" key="2">
    <source>
        <dbReference type="ARBA" id="ARBA00023015"/>
    </source>
</evidence>
<name>A0A1M6S118_9FLAO</name>
<comment type="similarity">
    <text evidence="1">Belongs to the sigma-70 factor family. ECF subfamily.</text>
</comment>
<evidence type="ECO:0000256" key="3">
    <source>
        <dbReference type="ARBA" id="ARBA00023082"/>
    </source>
</evidence>
<dbReference type="InterPro" id="IPR013249">
    <property type="entry name" value="RNA_pol_sigma70_r4_t2"/>
</dbReference>
<evidence type="ECO:0000259" key="5">
    <source>
        <dbReference type="Pfam" id="PF04542"/>
    </source>
</evidence>
<dbReference type="Gene3D" id="1.10.1740.10">
    <property type="match status" value="1"/>
</dbReference>
<dbReference type="Gene3D" id="1.10.10.10">
    <property type="entry name" value="Winged helix-like DNA-binding domain superfamily/Winged helix DNA-binding domain"/>
    <property type="match status" value="1"/>
</dbReference>
<dbReference type="PANTHER" id="PTHR43133">
    <property type="entry name" value="RNA POLYMERASE ECF-TYPE SIGMA FACTO"/>
    <property type="match status" value="1"/>
</dbReference>
<dbReference type="EMBL" id="FRAM01000002">
    <property type="protein sequence ID" value="SHK38289.1"/>
    <property type="molecule type" value="Genomic_DNA"/>
</dbReference>
<evidence type="ECO:0000256" key="4">
    <source>
        <dbReference type="ARBA" id="ARBA00023163"/>
    </source>
</evidence>
<dbReference type="GO" id="GO:0003677">
    <property type="term" value="F:DNA binding"/>
    <property type="evidence" value="ECO:0007669"/>
    <property type="project" value="InterPro"/>
</dbReference>
<dbReference type="STRING" id="216903.SAMN05444371_2179"/>
<dbReference type="InterPro" id="IPR013324">
    <property type="entry name" value="RNA_pol_sigma_r3/r4-like"/>
</dbReference>
<dbReference type="AlphaFoldDB" id="A0A1M6S118"/>
<sequence length="203" mass="24075">MFLISYNFKFYALSLFIEMKEDQLLALIIKARKKDQKAQTQLINTFWVDVFSFVMNRVKDENDADEITVSVFSKVLNKLDLFDPNFQFKTWILTIAQNTIIDFWRRKNRENEDASDGLENVKNEFARSPEELMISEEDQQKIIKIIETMDAKNQDIIRLRFFEEKSIKEIAEELNLSIANTKVRIMRAKKILAELLKNDETDF</sequence>
<evidence type="ECO:0000259" key="6">
    <source>
        <dbReference type="Pfam" id="PF08281"/>
    </source>
</evidence>
<dbReference type="Pfam" id="PF04542">
    <property type="entry name" value="Sigma70_r2"/>
    <property type="match status" value="1"/>
</dbReference>
<keyword evidence="8" id="KW-1185">Reference proteome</keyword>
<dbReference type="SUPFAM" id="SSF88946">
    <property type="entry name" value="Sigma2 domain of RNA polymerase sigma factors"/>
    <property type="match status" value="1"/>
</dbReference>
<feature type="domain" description="RNA polymerase sigma factor 70 region 4 type 2" evidence="6">
    <location>
        <begin position="140"/>
        <end position="191"/>
    </location>
</feature>
<reference evidence="8" key="1">
    <citation type="submission" date="2016-11" db="EMBL/GenBank/DDBJ databases">
        <authorList>
            <person name="Varghese N."/>
            <person name="Submissions S."/>
        </authorList>
    </citation>
    <scope>NUCLEOTIDE SEQUENCE [LARGE SCALE GENOMIC DNA]</scope>
    <source>
        <strain evidence="8">DSM 18016</strain>
    </source>
</reference>
<evidence type="ECO:0000313" key="7">
    <source>
        <dbReference type="EMBL" id="SHK38289.1"/>
    </source>
</evidence>
<protein>
    <submittedName>
        <fullName evidence="7">RNA polymerase sigma-70 factor, ECF subfamily</fullName>
    </submittedName>
</protein>
<dbReference type="GO" id="GO:0006352">
    <property type="term" value="P:DNA-templated transcription initiation"/>
    <property type="evidence" value="ECO:0007669"/>
    <property type="project" value="InterPro"/>
</dbReference>
<dbReference type="GO" id="GO:0016987">
    <property type="term" value="F:sigma factor activity"/>
    <property type="evidence" value="ECO:0007669"/>
    <property type="project" value="UniProtKB-KW"/>
</dbReference>
<dbReference type="InterPro" id="IPR036388">
    <property type="entry name" value="WH-like_DNA-bd_sf"/>
</dbReference>
<keyword evidence="4" id="KW-0804">Transcription</keyword>
<gene>
    <name evidence="7" type="ORF">SAMN05444371_2179</name>
</gene>
<accession>A0A1M6S118</accession>
<dbReference type="InterPro" id="IPR013325">
    <property type="entry name" value="RNA_pol_sigma_r2"/>
</dbReference>
<dbReference type="SUPFAM" id="SSF88659">
    <property type="entry name" value="Sigma3 and sigma4 domains of RNA polymerase sigma factors"/>
    <property type="match status" value="1"/>
</dbReference>
<keyword evidence="2" id="KW-0805">Transcription regulation</keyword>
<keyword evidence="3" id="KW-0731">Sigma factor</keyword>
<dbReference type="Proteomes" id="UP000184498">
    <property type="component" value="Unassembled WGS sequence"/>
</dbReference>
<dbReference type="Pfam" id="PF08281">
    <property type="entry name" value="Sigma70_r4_2"/>
    <property type="match status" value="1"/>
</dbReference>
<dbReference type="InterPro" id="IPR014284">
    <property type="entry name" value="RNA_pol_sigma-70_dom"/>
</dbReference>
<dbReference type="CDD" id="cd06171">
    <property type="entry name" value="Sigma70_r4"/>
    <property type="match status" value="1"/>
</dbReference>